<dbReference type="OMA" id="TIPYNWM"/>
<dbReference type="STRING" id="31234.E3LKQ2"/>
<name>E3LKQ2_CAERE</name>
<dbReference type="OrthoDB" id="2985014at2759"/>
<proteinExistence type="predicted"/>
<comment type="subcellular location">
    <subcellularLocation>
        <location evidence="1">Membrane</location>
        <topology evidence="1">Multi-pass membrane protein</topology>
    </subcellularLocation>
</comment>
<dbReference type="PANTHER" id="PTHR45757:SF22">
    <property type="entry name" value="MAJOR FACILITATOR SUPERFAMILY (MFS) PROFILE DOMAIN-CONTAINING PROTEIN"/>
    <property type="match status" value="1"/>
</dbReference>
<dbReference type="GO" id="GO:0022857">
    <property type="term" value="F:transmembrane transporter activity"/>
    <property type="evidence" value="ECO:0007669"/>
    <property type="project" value="InterPro"/>
</dbReference>
<dbReference type="Pfam" id="PF07690">
    <property type="entry name" value="MFS_1"/>
    <property type="match status" value="1"/>
</dbReference>
<dbReference type="InterPro" id="IPR020846">
    <property type="entry name" value="MFS_dom"/>
</dbReference>
<accession>E3LKQ2</accession>
<dbReference type="GO" id="GO:0016020">
    <property type="term" value="C:membrane"/>
    <property type="evidence" value="ECO:0007669"/>
    <property type="project" value="UniProtKB-SubCell"/>
</dbReference>
<dbReference type="InterPro" id="IPR011701">
    <property type="entry name" value="MFS"/>
</dbReference>
<sequence>MSEKKKNGKVASSDKMCLPKMAYYRFVVMMVAFFCLMSIFSNYTIMNFAFICMKNDMEGAILGQNGTLQSIYDYTSTEKAQLIWAVAIGTIIGTIPYNWMYVRYGANNVFLSAGIISLIATSCTPFAAANNYIFLLIIRLIQGIAYAADFAVIGIICVKWAPHDEVAFFVSVLTVFSPFATVITTAVTGFLCTSSFGWRSSFYVHSVAGVLCFVLWYIVYSDDPLSHSSVTSRELAEIQKGKSSAHFDKKREIPYLKMITNSALICTWFNAFMDLSMSIMIITYSPIYFNTVLEFPIEQTAFIIGITNFAQLPFKFGAAFISDRITSINPKAKMLIFNSISCGIVSILFGGLGFISKDQKWIAMFLLIAVNCLMSTNCAGFYQCGRHVSQQFADVVIAAIQFCKCLALFFVPAIVAATVTDESNRYEWSHAFLVMSGLLLVANFSAYFFFTDQPADFTQCDEPQEFPLKQSINDEKL</sequence>
<dbReference type="HOGENOM" id="CLU_001265_5_3_1"/>
<dbReference type="FunCoup" id="E3LKQ2">
    <property type="interactions" value="20"/>
</dbReference>
<dbReference type="Gene3D" id="1.20.1250.20">
    <property type="entry name" value="MFS general substrate transporter like domains"/>
    <property type="match status" value="2"/>
</dbReference>
<dbReference type="InterPro" id="IPR036259">
    <property type="entry name" value="MFS_trans_sf"/>
</dbReference>
<dbReference type="SUPFAM" id="SSF103473">
    <property type="entry name" value="MFS general substrate transporter"/>
    <property type="match status" value="1"/>
</dbReference>
<keyword evidence="3" id="KW-1185">Reference proteome</keyword>
<evidence type="ECO:0000313" key="3">
    <source>
        <dbReference type="Proteomes" id="UP000008281"/>
    </source>
</evidence>
<dbReference type="Proteomes" id="UP000008281">
    <property type="component" value="Unassembled WGS sequence"/>
</dbReference>
<dbReference type="EMBL" id="DS268410">
    <property type="protein sequence ID" value="EFP00250.1"/>
    <property type="molecule type" value="Genomic_DNA"/>
</dbReference>
<dbReference type="eggNOG" id="KOG2532">
    <property type="taxonomic scope" value="Eukaryota"/>
</dbReference>
<protein>
    <submittedName>
        <fullName evidence="2">Uncharacterized protein</fullName>
    </submittedName>
</protein>
<reference evidence="2" key="1">
    <citation type="submission" date="2007-07" db="EMBL/GenBank/DDBJ databases">
        <title>PCAP assembly of the Caenorhabditis remanei genome.</title>
        <authorList>
            <consortium name="The Caenorhabditis remanei Sequencing Consortium"/>
            <person name="Wilson R.K."/>
        </authorList>
    </citation>
    <scope>NUCLEOTIDE SEQUENCE [LARGE SCALE GENOMIC DNA]</scope>
    <source>
        <strain evidence="2">PB4641</strain>
    </source>
</reference>
<dbReference type="AlphaFoldDB" id="E3LKQ2"/>
<evidence type="ECO:0000313" key="2">
    <source>
        <dbReference type="EMBL" id="EFP00250.1"/>
    </source>
</evidence>
<organism evidence="3">
    <name type="scientific">Caenorhabditis remanei</name>
    <name type="common">Caenorhabditis vulgaris</name>
    <dbReference type="NCBI Taxonomy" id="31234"/>
    <lineage>
        <taxon>Eukaryota</taxon>
        <taxon>Metazoa</taxon>
        <taxon>Ecdysozoa</taxon>
        <taxon>Nematoda</taxon>
        <taxon>Chromadorea</taxon>
        <taxon>Rhabditida</taxon>
        <taxon>Rhabditina</taxon>
        <taxon>Rhabditomorpha</taxon>
        <taxon>Rhabditoidea</taxon>
        <taxon>Rhabditidae</taxon>
        <taxon>Peloderinae</taxon>
        <taxon>Caenorhabditis</taxon>
    </lineage>
</organism>
<dbReference type="PROSITE" id="PS50850">
    <property type="entry name" value="MFS"/>
    <property type="match status" value="1"/>
</dbReference>
<evidence type="ECO:0000256" key="1">
    <source>
        <dbReference type="ARBA" id="ARBA00004141"/>
    </source>
</evidence>
<gene>
    <name evidence="2" type="ORF">CRE_18474</name>
</gene>
<dbReference type="PANTHER" id="PTHR45757">
    <property type="entry name" value="PROTEIN CBG23364-RELATED"/>
    <property type="match status" value="1"/>
</dbReference>